<dbReference type="AlphaFoldDB" id="A0AAW1V2A3"/>
<dbReference type="Proteomes" id="UP001431783">
    <property type="component" value="Unassembled WGS sequence"/>
</dbReference>
<dbReference type="EMBL" id="JARQZJ010000106">
    <property type="protein sequence ID" value="KAK9887229.1"/>
    <property type="molecule type" value="Genomic_DNA"/>
</dbReference>
<name>A0AAW1V2A3_9CUCU</name>
<sequence length="112" mass="12785">MENFIVAKRIQATVKAKIKQAGKISFTTFCENISSANDKALWEDFKKFESGPFFTDRPKATIFCGQDSPSALSSYNSSTPSYRYLRPPFTFLQYLLTNCWLLSILKKSHPLD</sequence>
<gene>
    <name evidence="1" type="ORF">WA026_021072</name>
</gene>
<organism evidence="1 2">
    <name type="scientific">Henosepilachna vigintioctopunctata</name>
    <dbReference type="NCBI Taxonomy" id="420089"/>
    <lineage>
        <taxon>Eukaryota</taxon>
        <taxon>Metazoa</taxon>
        <taxon>Ecdysozoa</taxon>
        <taxon>Arthropoda</taxon>
        <taxon>Hexapoda</taxon>
        <taxon>Insecta</taxon>
        <taxon>Pterygota</taxon>
        <taxon>Neoptera</taxon>
        <taxon>Endopterygota</taxon>
        <taxon>Coleoptera</taxon>
        <taxon>Polyphaga</taxon>
        <taxon>Cucujiformia</taxon>
        <taxon>Coccinelloidea</taxon>
        <taxon>Coccinellidae</taxon>
        <taxon>Epilachninae</taxon>
        <taxon>Epilachnini</taxon>
        <taxon>Henosepilachna</taxon>
    </lineage>
</organism>
<protein>
    <submittedName>
        <fullName evidence="1">Uncharacterized protein</fullName>
    </submittedName>
</protein>
<accession>A0AAW1V2A3</accession>
<evidence type="ECO:0000313" key="1">
    <source>
        <dbReference type="EMBL" id="KAK9887229.1"/>
    </source>
</evidence>
<comment type="caution">
    <text evidence="1">The sequence shown here is derived from an EMBL/GenBank/DDBJ whole genome shotgun (WGS) entry which is preliminary data.</text>
</comment>
<proteinExistence type="predicted"/>
<keyword evidence="2" id="KW-1185">Reference proteome</keyword>
<reference evidence="1 2" key="1">
    <citation type="submission" date="2023-03" db="EMBL/GenBank/DDBJ databases">
        <title>Genome insight into feeding habits of ladybird beetles.</title>
        <authorList>
            <person name="Li H.-S."/>
            <person name="Huang Y.-H."/>
            <person name="Pang H."/>
        </authorList>
    </citation>
    <scope>NUCLEOTIDE SEQUENCE [LARGE SCALE GENOMIC DNA]</scope>
    <source>
        <strain evidence="1">SYSU_2023b</strain>
        <tissue evidence="1">Whole body</tissue>
    </source>
</reference>
<evidence type="ECO:0000313" key="2">
    <source>
        <dbReference type="Proteomes" id="UP001431783"/>
    </source>
</evidence>